<accession>A0A1G6QIY3</accession>
<name>A0A1G6QIY3_9BACL</name>
<evidence type="ECO:0000256" key="6">
    <source>
        <dbReference type="RuleBase" id="RU363041"/>
    </source>
</evidence>
<dbReference type="STRING" id="1236220.SAMN04488112_1227"/>
<dbReference type="PANTHER" id="PTHR43701">
    <property type="entry name" value="MEMBRANE TRANSPORTER PROTEIN MJ0441-RELATED"/>
    <property type="match status" value="1"/>
</dbReference>
<dbReference type="GO" id="GO:0005886">
    <property type="term" value="C:plasma membrane"/>
    <property type="evidence" value="ECO:0007669"/>
    <property type="project" value="UniProtKB-SubCell"/>
</dbReference>
<evidence type="ECO:0000256" key="1">
    <source>
        <dbReference type="ARBA" id="ARBA00004141"/>
    </source>
</evidence>
<proteinExistence type="inferred from homology"/>
<feature type="transmembrane region" description="Helical" evidence="6">
    <location>
        <begin position="107"/>
        <end position="125"/>
    </location>
</feature>
<dbReference type="InterPro" id="IPR002781">
    <property type="entry name" value="TM_pro_TauE-like"/>
</dbReference>
<keyword evidence="6" id="KW-1003">Cell membrane</keyword>
<feature type="transmembrane region" description="Helical" evidence="6">
    <location>
        <begin position="7"/>
        <end position="31"/>
    </location>
</feature>
<feature type="transmembrane region" description="Helical" evidence="6">
    <location>
        <begin position="249"/>
        <end position="269"/>
    </location>
</feature>
<dbReference type="OrthoDB" id="9780109at2"/>
<evidence type="ECO:0000256" key="3">
    <source>
        <dbReference type="ARBA" id="ARBA00022692"/>
    </source>
</evidence>
<comment type="similarity">
    <text evidence="2 6">Belongs to the 4-toluene sulfonate uptake permease (TSUP) (TC 2.A.102) family.</text>
</comment>
<keyword evidence="5 6" id="KW-0472">Membrane</keyword>
<feature type="transmembrane region" description="Helical" evidence="6">
    <location>
        <begin position="223"/>
        <end position="243"/>
    </location>
</feature>
<organism evidence="7 8">
    <name type="scientific">Melghirimyces thermohalophilus</name>
    <dbReference type="NCBI Taxonomy" id="1236220"/>
    <lineage>
        <taxon>Bacteria</taxon>
        <taxon>Bacillati</taxon>
        <taxon>Bacillota</taxon>
        <taxon>Bacilli</taxon>
        <taxon>Bacillales</taxon>
        <taxon>Thermoactinomycetaceae</taxon>
        <taxon>Melghirimyces</taxon>
    </lineage>
</organism>
<keyword evidence="8" id="KW-1185">Reference proteome</keyword>
<dbReference type="Proteomes" id="UP000199387">
    <property type="component" value="Unassembled WGS sequence"/>
</dbReference>
<keyword evidence="3 6" id="KW-0812">Transmembrane</keyword>
<keyword evidence="4 6" id="KW-1133">Transmembrane helix</keyword>
<evidence type="ECO:0000313" key="8">
    <source>
        <dbReference type="Proteomes" id="UP000199387"/>
    </source>
</evidence>
<dbReference type="InterPro" id="IPR051598">
    <property type="entry name" value="TSUP/Inactive_protease-like"/>
</dbReference>
<dbReference type="EMBL" id="FMZA01000022">
    <property type="protein sequence ID" value="SDC92283.1"/>
    <property type="molecule type" value="Genomic_DNA"/>
</dbReference>
<dbReference type="PANTHER" id="PTHR43701:SF2">
    <property type="entry name" value="MEMBRANE TRANSPORTER PROTEIN YJNA-RELATED"/>
    <property type="match status" value="1"/>
</dbReference>
<comment type="subcellular location">
    <subcellularLocation>
        <location evidence="6">Cell membrane</location>
        <topology evidence="6">Multi-pass membrane protein</topology>
    </subcellularLocation>
    <subcellularLocation>
        <location evidence="1">Membrane</location>
        <topology evidence="1">Multi-pass membrane protein</topology>
    </subcellularLocation>
</comment>
<protein>
    <recommendedName>
        <fullName evidence="6">Probable membrane transporter protein</fullName>
    </recommendedName>
</protein>
<dbReference type="AlphaFoldDB" id="A0A1G6QIY3"/>
<reference evidence="7 8" key="1">
    <citation type="submission" date="2016-10" db="EMBL/GenBank/DDBJ databases">
        <authorList>
            <person name="de Groot N.N."/>
        </authorList>
    </citation>
    <scope>NUCLEOTIDE SEQUENCE [LARGE SCALE GENOMIC DNA]</scope>
    <source>
        <strain evidence="7 8">DSM 45514</strain>
    </source>
</reference>
<dbReference type="Pfam" id="PF01925">
    <property type="entry name" value="TauE"/>
    <property type="match status" value="1"/>
</dbReference>
<evidence type="ECO:0000256" key="5">
    <source>
        <dbReference type="ARBA" id="ARBA00023136"/>
    </source>
</evidence>
<gene>
    <name evidence="7" type="ORF">SAMN04488112_1227</name>
</gene>
<evidence type="ECO:0000256" key="2">
    <source>
        <dbReference type="ARBA" id="ARBA00009142"/>
    </source>
</evidence>
<feature type="transmembrane region" description="Helical" evidence="6">
    <location>
        <begin position="51"/>
        <end position="71"/>
    </location>
</feature>
<feature type="transmembrane region" description="Helical" evidence="6">
    <location>
        <begin position="83"/>
        <end position="101"/>
    </location>
</feature>
<feature type="transmembrane region" description="Helical" evidence="6">
    <location>
        <begin position="159"/>
        <end position="182"/>
    </location>
</feature>
<sequence length="274" mass="29318">MLSEWLLFLLIGLVSGTVGSLVGLGGGIVTVPSLLFIASLFPDLSHITPQVAVGTSLVVVMITGLSSTLSFSRQKRVDWHSGLIFFLASGPGAIFGAYLTRFFEVEGFFVGFGLLMILVSGLLTFRDRLQSRTVKWTVKREIIGPDGNSYRYGYKRSTAWAGSFAVGIISGLFGIGGGALLVPMMVLPFRFPPHVATATSMFVILLSAVLGSMTHLAQGNIDWLAVLLIAPGAWIGAKTGAWISRRMSSRVLLIALRLAIVVVAIRMIVEGFPG</sequence>
<evidence type="ECO:0000256" key="4">
    <source>
        <dbReference type="ARBA" id="ARBA00022989"/>
    </source>
</evidence>
<evidence type="ECO:0000313" key="7">
    <source>
        <dbReference type="EMBL" id="SDC92283.1"/>
    </source>
</evidence>
<dbReference type="RefSeq" id="WP_091572521.1">
    <property type="nucleotide sequence ID" value="NZ_FMZA01000022.1"/>
</dbReference>